<dbReference type="Gene3D" id="2.60.120.260">
    <property type="entry name" value="Galactose-binding domain-like"/>
    <property type="match status" value="1"/>
</dbReference>
<sequence length="559" mass="62104">MKKLFLLFISITTFISCTHDPDLSTDHSSFLWYTSSGFEEADYTLGIEDYITLLDLSKNPSTNLFTIPETAKFIKGDLNRAIEDFTPYIIPNTGNTISDTKVNVIFSQAGLQTIILKNTYEEELEGTTLIEDQWVAEQTFTIDVFDRIKPALKLSTYDVTDPENPVLEDVFSLNEDEEPTIESKADWQVITIEAGEEVVFTDITTTGRSTARTWYTDGGKPEESTKEIANIRYNKPGEYTAYMESKRSGSDVPTYTAEKLIPVLIKVIPSSKPFVIDGNVTLNNGIISFSVTGEIESVIAQASKFTVHVTNTAASFDVNIPVSSVSINSDDSSVVDLELAETIYNTDTIEISFTDGNVTSVDGRVLENFGPLEVKQDTGASIFVQDIAGFENENANWKKGFCKNYFIGNGNGTEIAPIFSRTLEKAYEGEASMRFKVDELSNISLLGLDLTKPNGLNAGTYLMTYMVFIKDADTDDSNNINVIKTQLKSGSTLLQNKDWSLEGVEKNKWVKIEQSITVDDIASGTKIDLRFETIDNPNATGPQTIYFDSFSWVRLNPRP</sequence>
<dbReference type="EMBL" id="JAASQL010000001">
    <property type="protein sequence ID" value="NIJ44272.1"/>
    <property type="molecule type" value="Genomic_DNA"/>
</dbReference>
<evidence type="ECO:0000313" key="1">
    <source>
        <dbReference type="EMBL" id="NIJ44272.1"/>
    </source>
</evidence>
<accession>A0ABX0U5Z9</accession>
<dbReference type="PROSITE" id="PS51257">
    <property type="entry name" value="PROKAR_LIPOPROTEIN"/>
    <property type="match status" value="1"/>
</dbReference>
<gene>
    <name evidence="1" type="ORF">FHR24_000711</name>
</gene>
<comment type="caution">
    <text evidence="1">The sequence shown here is derived from an EMBL/GenBank/DDBJ whole genome shotgun (WGS) entry which is preliminary data.</text>
</comment>
<organism evidence="1 2">
    <name type="scientific">Wenyingzhuangia heitensis</name>
    <dbReference type="NCBI Taxonomy" id="1487859"/>
    <lineage>
        <taxon>Bacteria</taxon>
        <taxon>Pseudomonadati</taxon>
        <taxon>Bacteroidota</taxon>
        <taxon>Flavobacteriia</taxon>
        <taxon>Flavobacteriales</taxon>
        <taxon>Flavobacteriaceae</taxon>
        <taxon>Wenyingzhuangia</taxon>
    </lineage>
</organism>
<protein>
    <submittedName>
        <fullName evidence="1">RNA-binding protein with TRAM domain</fullName>
    </submittedName>
</protein>
<dbReference type="RefSeq" id="WP_167183959.1">
    <property type="nucleotide sequence ID" value="NZ_JAASQL010000001.1"/>
</dbReference>
<dbReference type="Proteomes" id="UP000745859">
    <property type="component" value="Unassembled WGS sequence"/>
</dbReference>
<keyword evidence="2" id="KW-1185">Reference proteome</keyword>
<evidence type="ECO:0000313" key="2">
    <source>
        <dbReference type="Proteomes" id="UP000745859"/>
    </source>
</evidence>
<reference evidence="1 2" key="1">
    <citation type="submission" date="2020-03" db="EMBL/GenBank/DDBJ databases">
        <title>Genomic Encyclopedia of Type Strains, Phase IV (KMG-IV): sequencing the most valuable type-strain genomes for metagenomic binning, comparative biology and taxonomic classification.</title>
        <authorList>
            <person name="Goeker M."/>
        </authorList>
    </citation>
    <scope>NUCLEOTIDE SEQUENCE [LARGE SCALE GENOMIC DNA]</scope>
    <source>
        <strain evidence="1 2">DSM 101599</strain>
    </source>
</reference>
<name>A0ABX0U5Z9_9FLAO</name>
<proteinExistence type="predicted"/>